<dbReference type="Gene3D" id="3.40.33.10">
    <property type="entry name" value="CAP"/>
    <property type="match status" value="1"/>
</dbReference>
<feature type="region of interest" description="Disordered" evidence="1">
    <location>
        <begin position="1"/>
        <end position="43"/>
    </location>
</feature>
<accession>A0ABP5TY72</accession>
<evidence type="ECO:0000259" key="3">
    <source>
        <dbReference type="Pfam" id="PF00188"/>
    </source>
</evidence>
<dbReference type="RefSeq" id="WP_344615639.1">
    <property type="nucleotide sequence ID" value="NZ_BAAARV010000053.1"/>
</dbReference>
<feature type="compositionally biased region" description="Basic and acidic residues" evidence="1">
    <location>
        <begin position="1"/>
        <end position="11"/>
    </location>
</feature>
<dbReference type="PANTHER" id="PTHR31157:SF1">
    <property type="entry name" value="SCP DOMAIN-CONTAINING PROTEIN"/>
    <property type="match status" value="1"/>
</dbReference>
<keyword evidence="2" id="KW-0812">Transmembrane</keyword>
<feature type="domain" description="SCP" evidence="3">
    <location>
        <begin position="159"/>
        <end position="277"/>
    </location>
</feature>
<evidence type="ECO:0000256" key="2">
    <source>
        <dbReference type="SAM" id="Phobius"/>
    </source>
</evidence>
<dbReference type="InterPro" id="IPR035940">
    <property type="entry name" value="CAP_sf"/>
</dbReference>
<keyword evidence="2" id="KW-0472">Membrane</keyword>
<dbReference type="PANTHER" id="PTHR31157">
    <property type="entry name" value="SCP DOMAIN-CONTAINING PROTEIN"/>
    <property type="match status" value="1"/>
</dbReference>
<dbReference type="SUPFAM" id="SSF55797">
    <property type="entry name" value="PR-1-like"/>
    <property type="match status" value="1"/>
</dbReference>
<organism evidence="4 5">
    <name type="scientific">Dactylosporangium salmoneum</name>
    <dbReference type="NCBI Taxonomy" id="53361"/>
    <lineage>
        <taxon>Bacteria</taxon>
        <taxon>Bacillati</taxon>
        <taxon>Actinomycetota</taxon>
        <taxon>Actinomycetes</taxon>
        <taxon>Micromonosporales</taxon>
        <taxon>Micromonosporaceae</taxon>
        <taxon>Dactylosporangium</taxon>
    </lineage>
</organism>
<dbReference type="InterPro" id="IPR014044">
    <property type="entry name" value="CAP_dom"/>
</dbReference>
<proteinExistence type="predicted"/>
<dbReference type="Proteomes" id="UP001501444">
    <property type="component" value="Unassembled WGS sequence"/>
</dbReference>
<reference evidence="5" key="1">
    <citation type="journal article" date="2019" name="Int. J. Syst. Evol. Microbiol.">
        <title>The Global Catalogue of Microorganisms (GCM) 10K type strain sequencing project: providing services to taxonomists for standard genome sequencing and annotation.</title>
        <authorList>
            <consortium name="The Broad Institute Genomics Platform"/>
            <consortium name="The Broad Institute Genome Sequencing Center for Infectious Disease"/>
            <person name="Wu L."/>
            <person name="Ma J."/>
        </authorList>
    </citation>
    <scope>NUCLEOTIDE SEQUENCE [LARGE SCALE GENOMIC DNA]</scope>
    <source>
        <strain evidence="5">JCM 3272</strain>
    </source>
</reference>
<feature type="region of interest" description="Disordered" evidence="1">
    <location>
        <begin position="96"/>
        <end position="150"/>
    </location>
</feature>
<evidence type="ECO:0000313" key="4">
    <source>
        <dbReference type="EMBL" id="GAA2361686.1"/>
    </source>
</evidence>
<dbReference type="CDD" id="cd05379">
    <property type="entry name" value="CAP_bacterial"/>
    <property type="match status" value="1"/>
</dbReference>
<dbReference type="EMBL" id="BAAARV010000053">
    <property type="protein sequence ID" value="GAA2361686.1"/>
    <property type="molecule type" value="Genomic_DNA"/>
</dbReference>
<dbReference type="Pfam" id="PF00188">
    <property type="entry name" value="CAP"/>
    <property type="match status" value="1"/>
</dbReference>
<feature type="transmembrane region" description="Helical" evidence="2">
    <location>
        <begin position="48"/>
        <end position="73"/>
    </location>
</feature>
<keyword evidence="5" id="KW-1185">Reference proteome</keyword>
<gene>
    <name evidence="4" type="ORF">GCM10010170_057290</name>
</gene>
<protein>
    <recommendedName>
        <fullName evidence="3">SCP domain-containing protein</fullName>
    </recommendedName>
</protein>
<keyword evidence="2" id="KW-1133">Transmembrane helix</keyword>
<name>A0ABP5TY72_9ACTN</name>
<sequence length="282" mass="29385">MSSFGDGDRYDPYAGGFARDPYPASYGEPGDGPEGEEHAPRHRRGSKALIAAMIGTLALIVVGAVAFAGSLVMSRTSGAKPPAGKSDVAAAASIEPGNLVGGAGDPSGDPSENAATSAAPTTGVPTKAPTTKATTPASKPKTTAATGGGNVPYENQVIKLVNAERAKAGCGPVKYNPKLRAAAYKHSADMARRDYFSHTTPEGVEFATRIKAEGYSWSGAGENIAAGQGTPEQVMDAWMHSEGHRANILNCKFVDLGVGLEYQIKNDRKIPYWTQDFATPMR</sequence>
<evidence type="ECO:0000256" key="1">
    <source>
        <dbReference type="SAM" id="MobiDB-lite"/>
    </source>
</evidence>
<comment type="caution">
    <text evidence="4">The sequence shown here is derived from an EMBL/GenBank/DDBJ whole genome shotgun (WGS) entry which is preliminary data.</text>
</comment>
<feature type="compositionally biased region" description="Low complexity" evidence="1">
    <location>
        <begin position="118"/>
        <end position="145"/>
    </location>
</feature>
<evidence type="ECO:0000313" key="5">
    <source>
        <dbReference type="Proteomes" id="UP001501444"/>
    </source>
</evidence>